<reference evidence="2 3" key="1">
    <citation type="submission" date="2019-03" db="EMBL/GenBank/DDBJ databases">
        <title>First draft genome of Liparis tanakae, snailfish: a comprehensive survey of snailfish specific genes.</title>
        <authorList>
            <person name="Kim W."/>
            <person name="Song I."/>
            <person name="Jeong J.-H."/>
            <person name="Kim D."/>
            <person name="Kim S."/>
            <person name="Ryu S."/>
            <person name="Song J.Y."/>
            <person name="Lee S.K."/>
        </authorList>
    </citation>
    <scope>NUCLEOTIDE SEQUENCE [LARGE SCALE GENOMIC DNA]</scope>
    <source>
        <tissue evidence="2">Muscle</tissue>
    </source>
</reference>
<comment type="caution">
    <text evidence="2">The sequence shown here is derived from an EMBL/GenBank/DDBJ whole genome shotgun (WGS) entry which is preliminary data.</text>
</comment>
<evidence type="ECO:0000313" key="3">
    <source>
        <dbReference type="Proteomes" id="UP000314294"/>
    </source>
</evidence>
<gene>
    <name evidence="2" type="ORF">EYF80_033324</name>
</gene>
<sequence length="64" mass="6909">MEMDGGWLCHAAEQTDSSLNAFSLRQAPRNEARLSIGSLSDAWVGPGFSSERKSSGDVNAHDEE</sequence>
<feature type="region of interest" description="Disordered" evidence="1">
    <location>
        <begin position="44"/>
        <end position="64"/>
    </location>
</feature>
<accession>A0A4Z2GV20</accession>
<name>A0A4Z2GV20_9TELE</name>
<feature type="compositionally biased region" description="Basic and acidic residues" evidence="1">
    <location>
        <begin position="50"/>
        <end position="64"/>
    </location>
</feature>
<protein>
    <submittedName>
        <fullName evidence="2">Uncharacterized protein</fullName>
    </submittedName>
</protein>
<dbReference type="AlphaFoldDB" id="A0A4Z2GV20"/>
<dbReference type="Proteomes" id="UP000314294">
    <property type="component" value="Unassembled WGS sequence"/>
</dbReference>
<evidence type="ECO:0000256" key="1">
    <source>
        <dbReference type="SAM" id="MobiDB-lite"/>
    </source>
</evidence>
<organism evidence="2 3">
    <name type="scientific">Liparis tanakae</name>
    <name type="common">Tanaka's snailfish</name>
    <dbReference type="NCBI Taxonomy" id="230148"/>
    <lineage>
        <taxon>Eukaryota</taxon>
        <taxon>Metazoa</taxon>
        <taxon>Chordata</taxon>
        <taxon>Craniata</taxon>
        <taxon>Vertebrata</taxon>
        <taxon>Euteleostomi</taxon>
        <taxon>Actinopterygii</taxon>
        <taxon>Neopterygii</taxon>
        <taxon>Teleostei</taxon>
        <taxon>Neoteleostei</taxon>
        <taxon>Acanthomorphata</taxon>
        <taxon>Eupercaria</taxon>
        <taxon>Perciformes</taxon>
        <taxon>Cottioidei</taxon>
        <taxon>Cottales</taxon>
        <taxon>Liparidae</taxon>
        <taxon>Liparis</taxon>
    </lineage>
</organism>
<dbReference type="EMBL" id="SRLO01000428">
    <property type="protein sequence ID" value="TNN56454.1"/>
    <property type="molecule type" value="Genomic_DNA"/>
</dbReference>
<proteinExistence type="predicted"/>
<keyword evidence="3" id="KW-1185">Reference proteome</keyword>
<evidence type="ECO:0000313" key="2">
    <source>
        <dbReference type="EMBL" id="TNN56454.1"/>
    </source>
</evidence>